<evidence type="ECO:0000256" key="5">
    <source>
        <dbReference type="SAM" id="Phobius"/>
    </source>
</evidence>
<dbReference type="InterPro" id="IPR029060">
    <property type="entry name" value="PIN-like_dom_sf"/>
</dbReference>
<keyword evidence="5" id="KW-0812">Transmembrane</keyword>
<evidence type="ECO:0000256" key="1">
    <source>
        <dbReference type="ARBA" id="ARBA00001946"/>
    </source>
</evidence>
<reference evidence="7" key="1">
    <citation type="journal article" date="2015" name="Nature">
        <title>Complex archaea that bridge the gap between prokaryotes and eukaryotes.</title>
        <authorList>
            <person name="Spang A."/>
            <person name="Saw J.H."/>
            <person name="Jorgensen S.L."/>
            <person name="Zaremba-Niedzwiedzka K."/>
            <person name="Martijn J."/>
            <person name="Lind A.E."/>
            <person name="van Eijk R."/>
            <person name="Schleper C."/>
            <person name="Guy L."/>
            <person name="Ettema T.J."/>
        </authorList>
    </citation>
    <scope>NUCLEOTIDE SEQUENCE</scope>
</reference>
<dbReference type="SMART" id="SM00670">
    <property type="entry name" value="PINc"/>
    <property type="match status" value="1"/>
</dbReference>
<feature type="transmembrane region" description="Helical" evidence="5">
    <location>
        <begin position="27"/>
        <end position="45"/>
    </location>
</feature>
<dbReference type="InterPro" id="IPR052041">
    <property type="entry name" value="Nucleic_acid_metab_PIN/TRAM"/>
</dbReference>
<dbReference type="Pfam" id="PF01938">
    <property type="entry name" value="TRAM"/>
    <property type="match status" value="1"/>
</dbReference>
<protein>
    <recommendedName>
        <fullName evidence="6">TRAM domain-containing protein</fullName>
    </recommendedName>
</protein>
<dbReference type="PROSITE" id="PS50926">
    <property type="entry name" value="TRAM"/>
    <property type="match status" value="1"/>
</dbReference>
<feature type="transmembrane region" description="Helical" evidence="5">
    <location>
        <begin position="5"/>
        <end position="21"/>
    </location>
</feature>
<comment type="caution">
    <text evidence="7">The sequence shown here is derived from an EMBL/GenBank/DDBJ whole genome shotgun (WGS) entry which is preliminary data.</text>
</comment>
<dbReference type="Pfam" id="PF01850">
    <property type="entry name" value="PIN"/>
    <property type="match status" value="1"/>
</dbReference>
<evidence type="ECO:0000256" key="2">
    <source>
        <dbReference type="ARBA" id="ARBA00022722"/>
    </source>
</evidence>
<evidence type="ECO:0000256" key="4">
    <source>
        <dbReference type="ARBA" id="ARBA00022842"/>
    </source>
</evidence>
<feature type="domain" description="TRAM" evidence="6">
    <location>
        <begin position="263"/>
        <end position="324"/>
    </location>
</feature>
<sequence length="331" mass="37052">MGIFIFRFFIIVLITLTGYFFPPFHLAPYFGAATGFLLSIVIVYLETRIRKSQFKVIWSSTIGTLAGVLLGWGLGSIYQTIASDNSTTIFIRIFFLLIMPYIGFLVGTRKFEWLEPPHLLHFFKEKNVKSEGRSYKLLDTSVIIDGRIADICDTGFIGGTLVIPQFILKELQFVADSADAMKRQRGRRGLDVLDHIQKSSQVSTIISEVDFPEVKEVDSKLIELAKQMDAKIITNDFNLNKVAQLQGLHVLNINELANAIKPVVLPGETIKVFILKEGKEKDQGVAYLDDGTMVVVDNSRKMIGQNIDVTVTSVLQTTVGKMIFGRYNGDS</sequence>
<dbReference type="Gene3D" id="3.40.50.1010">
    <property type="entry name" value="5'-nuclease"/>
    <property type="match status" value="1"/>
</dbReference>
<dbReference type="AlphaFoldDB" id="A0A0F9Q1S5"/>
<dbReference type="GO" id="GO:0016787">
    <property type="term" value="F:hydrolase activity"/>
    <property type="evidence" value="ECO:0007669"/>
    <property type="project" value="UniProtKB-KW"/>
</dbReference>
<dbReference type="PANTHER" id="PTHR11603">
    <property type="entry name" value="AAA FAMILY ATPASE"/>
    <property type="match status" value="1"/>
</dbReference>
<evidence type="ECO:0000256" key="3">
    <source>
        <dbReference type="ARBA" id="ARBA00022801"/>
    </source>
</evidence>
<dbReference type="SUPFAM" id="SSF88723">
    <property type="entry name" value="PIN domain-like"/>
    <property type="match status" value="1"/>
</dbReference>
<keyword evidence="5" id="KW-1133">Transmembrane helix</keyword>
<keyword evidence="3" id="KW-0378">Hydrolase</keyword>
<accession>A0A0F9Q1S5</accession>
<evidence type="ECO:0000259" key="6">
    <source>
        <dbReference type="PROSITE" id="PS50926"/>
    </source>
</evidence>
<keyword evidence="5" id="KW-0472">Membrane</keyword>
<dbReference type="CDD" id="cd09877">
    <property type="entry name" value="PIN_YacL-like"/>
    <property type="match status" value="1"/>
</dbReference>
<dbReference type="EMBL" id="LAZR01001964">
    <property type="protein sequence ID" value="KKN36464.1"/>
    <property type="molecule type" value="Genomic_DNA"/>
</dbReference>
<keyword evidence="2" id="KW-0540">Nuclease</keyword>
<feature type="transmembrane region" description="Helical" evidence="5">
    <location>
        <begin position="57"/>
        <end position="77"/>
    </location>
</feature>
<organism evidence="7">
    <name type="scientific">marine sediment metagenome</name>
    <dbReference type="NCBI Taxonomy" id="412755"/>
    <lineage>
        <taxon>unclassified sequences</taxon>
        <taxon>metagenomes</taxon>
        <taxon>ecological metagenomes</taxon>
    </lineage>
</organism>
<gene>
    <name evidence="7" type="ORF">LCGC14_0773480</name>
</gene>
<dbReference type="InterPro" id="IPR002792">
    <property type="entry name" value="TRAM_dom"/>
</dbReference>
<keyword evidence="4" id="KW-0460">Magnesium</keyword>
<feature type="transmembrane region" description="Helical" evidence="5">
    <location>
        <begin position="89"/>
        <end position="107"/>
    </location>
</feature>
<proteinExistence type="predicted"/>
<name>A0A0F9Q1S5_9ZZZZ</name>
<dbReference type="InterPro" id="IPR002716">
    <property type="entry name" value="PIN_dom"/>
</dbReference>
<dbReference type="PANTHER" id="PTHR11603:SF147">
    <property type="entry name" value="MEMBRANE PROTEIN"/>
    <property type="match status" value="1"/>
</dbReference>
<dbReference type="GO" id="GO:0004518">
    <property type="term" value="F:nuclease activity"/>
    <property type="evidence" value="ECO:0007669"/>
    <property type="project" value="UniProtKB-KW"/>
</dbReference>
<evidence type="ECO:0000313" key="7">
    <source>
        <dbReference type="EMBL" id="KKN36464.1"/>
    </source>
</evidence>
<comment type="cofactor">
    <cofactor evidence="1">
        <name>Mg(2+)</name>
        <dbReference type="ChEBI" id="CHEBI:18420"/>
    </cofactor>
</comment>